<protein>
    <submittedName>
        <fullName evidence="2">Uncharacterized protein</fullName>
    </submittedName>
</protein>
<name>A0A1Q8R0C7_9FIRM</name>
<sequence length="37" mass="4128">MTVGATKIRALADKIHPTNSEPSRLETKEEQLTECKT</sequence>
<dbReference type="Proteomes" id="UP000186102">
    <property type="component" value="Unassembled WGS sequence"/>
</dbReference>
<reference evidence="2 3" key="1">
    <citation type="submission" date="2016-09" db="EMBL/GenBank/DDBJ databases">
        <title>Complete genome of Desulfosporosinus sp. OL.</title>
        <authorList>
            <person name="Mardanov A."/>
            <person name="Beletsky A."/>
            <person name="Panova A."/>
            <person name="Karnachuk O."/>
            <person name="Ravin N."/>
        </authorList>
    </citation>
    <scope>NUCLEOTIDE SEQUENCE [LARGE SCALE GENOMIC DNA]</scope>
    <source>
        <strain evidence="2 3">OL</strain>
    </source>
</reference>
<dbReference type="EMBL" id="MLBF01000005">
    <property type="protein sequence ID" value="OLN33054.1"/>
    <property type="molecule type" value="Genomic_DNA"/>
</dbReference>
<feature type="compositionally biased region" description="Basic and acidic residues" evidence="1">
    <location>
        <begin position="23"/>
        <end position="37"/>
    </location>
</feature>
<gene>
    <name evidence="2" type="ORF">DSOL_1165</name>
</gene>
<dbReference type="STRING" id="1888891.DSOL_1165"/>
<dbReference type="AlphaFoldDB" id="A0A1Q8R0C7"/>
<evidence type="ECO:0000313" key="2">
    <source>
        <dbReference type="EMBL" id="OLN33054.1"/>
    </source>
</evidence>
<accession>A0A1Q8R0C7</accession>
<proteinExistence type="predicted"/>
<evidence type="ECO:0000313" key="3">
    <source>
        <dbReference type="Proteomes" id="UP000186102"/>
    </source>
</evidence>
<feature type="region of interest" description="Disordered" evidence="1">
    <location>
        <begin position="1"/>
        <end position="37"/>
    </location>
</feature>
<organism evidence="2 3">
    <name type="scientific">Desulfosporosinus metallidurans</name>
    <dbReference type="NCBI Taxonomy" id="1888891"/>
    <lineage>
        <taxon>Bacteria</taxon>
        <taxon>Bacillati</taxon>
        <taxon>Bacillota</taxon>
        <taxon>Clostridia</taxon>
        <taxon>Eubacteriales</taxon>
        <taxon>Desulfitobacteriaceae</taxon>
        <taxon>Desulfosporosinus</taxon>
    </lineage>
</organism>
<evidence type="ECO:0000256" key="1">
    <source>
        <dbReference type="SAM" id="MobiDB-lite"/>
    </source>
</evidence>
<keyword evidence="3" id="KW-1185">Reference proteome</keyword>
<comment type="caution">
    <text evidence="2">The sequence shown here is derived from an EMBL/GenBank/DDBJ whole genome shotgun (WGS) entry which is preliminary data.</text>
</comment>